<accession>A0ABX8AWC7</accession>
<evidence type="ECO:0000313" key="3">
    <source>
        <dbReference type="Proteomes" id="UP000677668"/>
    </source>
</evidence>
<dbReference type="Proteomes" id="UP000677668">
    <property type="component" value="Chromosome 1"/>
</dbReference>
<sequence>MDEQFPYMADGLAYLAQVENLRQSSPQSPYLSQPDVIESYQRWQNYFQTVLVTPAVHLAFLSYLGKLPRPDLVNYLRQHFPLTSGQTSSPGAADSGGRSGTPTTPPGMPDSGGVIPLDRLIEEYRREQIARQQAAAPGSHTDEEDLEIERSLTPDRPIINLVHLSKEELLARVERLEQDNRSLRRRLQVKLGRRDVSELEAVVAEYERRMREAEQQLDELRRTTQDSGKFSAEDISVPPDATNPEAERQKLEKKYQKTLAEVAILAQGMLNHLTTFLNDKACMVGPGEQFDIVIKFPEMQAPVVQMIRKLKQIEDLSKRRCGIPELNELVDQLFGSH</sequence>
<feature type="region of interest" description="Disordered" evidence="1">
    <location>
        <begin position="83"/>
        <end position="115"/>
    </location>
</feature>
<dbReference type="EMBL" id="CP072642">
    <property type="protein sequence ID" value="QUV92989.1"/>
    <property type="molecule type" value="Genomic_DNA"/>
</dbReference>
<feature type="compositionally biased region" description="Basic and acidic residues" evidence="1">
    <location>
        <begin position="215"/>
        <end position="224"/>
    </location>
</feature>
<proteinExistence type="predicted"/>
<name>A0ABX8AWC7_9BACT</name>
<reference evidence="2 3" key="1">
    <citation type="submission" date="2021-03" db="EMBL/GenBank/DDBJ databases">
        <title>Genomic and phenotypic characterization of Chloracidobacterium isolates provides evidence for multiple species.</title>
        <authorList>
            <person name="Saini M.K."/>
            <person name="Costas A.M.G."/>
            <person name="Tank M."/>
            <person name="Bryant D.A."/>
        </authorList>
    </citation>
    <scope>NUCLEOTIDE SEQUENCE [LARGE SCALE GENOMIC DNA]</scope>
    <source>
        <strain evidence="2 3">N</strain>
    </source>
</reference>
<gene>
    <name evidence="2" type="ORF">J8C05_06255</name>
</gene>
<organism evidence="2 3">
    <name type="scientific">Chloracidobacterium sp. N</name>
    <dbReference type="NCBI Taxonomy" id="2821540"/>
    <lineage>
        <taxon>Bacteria</taxon>
        <taxon>Pseudomonadati</taxon>
        <taxon>Acidobacteriota</taxon>
        <taxon>Terriglobia</taxon>
        <taxon>Terriglobales</taxon>
        <taxon>Acidobacteriaceae</taxon>
        <taxon>Chloracidobacterium</taxon>
        <taxon>Chloracidobacterium aggregatum</taxon>
    </lineage>
</organism>
<protein>
    <submittedName>
        <fullName evidence="2">Uncharacterized protein</fullName>
    </submittedName>
</protein>
<keyword evidence="3" id="KW-1185">Reference proteome</keyword>
<feature type="region of interest" description="Disordered" evidence="1">
    <location>
        <begin position="215"/>
        <end position="248"/>
    </location>
</feature>
<evidence type="ECO:0000256" key="1">
    <source>
        <dbReference type="SAM" id="MobiDB-lite"/>
    </source>
</evidence>
<evidence type="ECO:0000313" key="2">
    <source>
        <dbReference type="EMBL" id="QUV92989.1"/>
    </source>
</evidence>
<dbReference type="RefSeq" id="WP_211421415.1">
    <property type="nucleotide sequence ID" value="NZ_CP072642.1"/>
</dbReference>